<evidence type="ECO:0000256" key="2">
    <source>
        <dbReference type="SAM" id="SignalP"/>
    </source>
</evidence>
<proteinExistence type="predicted"/>
<dbReference type="Proteomes" id="UP000321769">
    <property type="component" value="Unassembled WGS sequence"/>
</dbReference>
<protein>
    <recommendedName>
        <fullName evidence="5">ATP/GTP-binding protein</fullName>
    </recommendedName>
</protein>
<evidence type="ECO:0000313" key="3">
    <source>
        <dbReference type="EMBL" id="GEO87924.1"/>
    </source>
</evidence>
<feature type="region of interest" description="Disordered" evidence="1">
    <location>
        <begin position="44"/>
        <end position="87"/>
    </location>
</feature>
<feature type="compositionally biased region" description="Low complexity" evidence="1">
    <location>
        <begin position="59"/>
        <end position="80"/>
    </location>
</feature>
<name>A0A512HR38_9ACTN</name>
<dbReference type="EMBL" id="BJZQ01000001">
    <property type="protein sequence ID" value="GEO87924.1"/>
    <property type="molecule type" value="Genomic_DNA"/>
</dbReference>
<comment type="caution">
    <text evidence="3">The sequence shown here is derived from an EMBL/GenBank/DDBJ whole genome shotgun (WGS) entry which is preliminary data.</text>
</comment>
<keyword evidence="2" id="KW-0732">Signal</keyword>
<reference evidence="3 4" key="1">
    <citation type="submission" date="2019-07" db="EMBL/GenBank/DDBJ databases">
        <title>Whole genome shotgun sequence of Aeromicrobium flavum NBRC 107625.</title>
        <authorList>
            <person name="Hosoyama A."/>
            <person name="Uohara A."/>
            <person name="Ohji S."/>
            <person name="Ichikawa N."/>
        </authorList>
    </citation>
    <scope>NUCLEOTIDE SEQUENCE [LARGE SCALE GENOMIC DNA]</scope>
    <source>
        <strain evidence="3 4">NBRC 107625</strain>
    </source>
</reference>
<feature type="signal peptide" evidence="2">
    <location>
        <begin position="1"/>
        <end position="27"/>
    </location>
</feature>
<sequence>MFARGLTGLLALVVLLGSAVWSAPATAETDCKRVDASTGECMIRVEVPGGPSGPGDSPGEGPRDSGSGASCYWDGTSSGIPDPPPGPVPCSNDFGYWSNALNCYVRLADPQPSEGDPAWQGHEPGDGNVYECWQPQTDLQIQIWLATPPPNSGAGPTPREVAQLAVDRMNLRAIEIGIVPEPGPDRIGIVGMPVYMWVKDPDEHTWGPITATASAGGVTISATARVESIQWDMGDGTKVTCHNKGTPYKSAYGRSKSPTCGHTYETESAGEPGDKFTVTATSSWVVSWEGAGQSGTIRLNGLQRSVRVAVGEAQVLVQ</sequence>
<evidence type="ECO:0000256" key="1">
    <source>
        <dbReference type="SAM" id="MobiDB-lite"/>
    </source>
</evidence>
<feature type="chain" id="PRO_5021858942" description="ATP/GTP-binding protein" evidence="2">
    <location>
        <begin position="28"/>
        <end position="318"/>
    </location>
</feature>
<evidence type="ECO:0000313" key="4">
    <source>
        <dbReference type="Proteomes" id="UP000321769"/>
    </source>
</evidence>
<evidence type="ECO:0008006" key="5">
    <source>
        <dbReference type="Google" id="ProtNLM"/>
    </source>
</evidence>
<keyword evidence="4" id="KW-1185">Reference proteome</keyword>
<dbReference type="OrthoDB" id="3742379at2"/>
<accession>A0A512HR38</accession>
<gene>
    <name evidence="3" type="ORF">AFL01nite_02510</name>
</gene>
<dbReference type="AlphaFoldDB" id="A0A512HR38"/>
<organism evidence="3 4">
    <name type="scientific">Aeromicrobium flavum</name>
    <dbReference type="NCBI Taxonomy" id="416568"/>
    <lineage>
        <taxon>Bacteria</taxon>
        <taxon>Bacillati</taxon>
        <taxon>Actinomycetota</taxon>
        <taxon>Actinomycetes</taxon>
        <taxon>Propionibacteriales</taxon>
        <taxon>Nocardioidaceae</taxon>
        <taxon>Aeromicrobium</taxon>
    </lineage>
</organism>